<dbReference type="CDD" id="cd13679">
    <property type="entry name" value="PBP2_TRAP_YiaO_like"/>
    <property type="match status" value="1"/>
</dbReference>
<proteinExistence type="predicted"/>
<evidence type="ECO:0000256" key="1">
    <source>
        <dbReference type="ARBA" id="ARBA00022729"/>
    </source>
</evidence>
<dbReference type="InterPro" id="IPR038404">
    <property type="entry name" value="TRAP_DctP_sf"/>
</dbReference>
<dbReference type="PANTHER" id="PTHR33376:SF2">
    <property type="entry name" value="DICARBOXYLATE-BINDING PERIPLASMIC PROTEIN"/>
    <property type="match status" value="1"/>
</dbReference>
<dbReference type="PIRSF" id="PIRSF006470">
    <property type="entry name" value="DctB"/>
    <property type="match status" value="1"/>
</dbReference>
<dbReference type="EMBL" id="JBEFLD010000004">
    <property type="protein sequence ID" value="MEQ6290830.1"/>
    <property type="molecule type" value="Genomic_DNA"/>
</dbReference>
<accession>A0ABV1M672</accession>
<keyword evidence="4" id="KW-1185">Reference proteome</keyword>
<reference evidence="3" key="1">
    <citation type="submission" date="2024-06" db="EMBL/GenBank/DDBJ databases">
        <title>Genome sequence of Vogesella sp. MAHUQ-64.</title>
        <authorList>
            <person name="Huq M.A."/>
        </authorList>
    </citation>
    <scope>NUCLEOTIDE SEQUENCE</scope>
    <source>
        <strain evidence="3">MAHUQ-64</strain>
    </source>
</reference>
<dbReference type="Pfam" id="PF03480">
    <property type="entry name" value="DctP"/>
    <property type="match status" value="1"/>
</dbReference>
<keyword evidence="1 2" id="KW-0732">Signal</keyword>
<evidence type="ECO:0000256" key="2">
    <source>
        <dbReference type="SAM" id="SignalP"/>
    </source>
</evidence>
<protein>
    <submittedName>
        <fullName evidence="3">TRAP transporter substrate-binding protein</fullName>
    </submittedName>
</protein>
<dbReference type="NCBIfam" id="TIGR00787">
    <property type="entry name" value="dctP"/>
    <property type="match status" value="1"/>
</dbReference>
<dbReference type="PROSITE" id="PS00160">
    <property type="entry name" value="ALDOLASE_KDPG_KHG_2"/>
    <property type="match status" value="1"/>
</dbReference>
<gene>
    <name evidence="3" type="ORF">ABNW52_09400</name>
</gene>
<evidence type="ECO:0000313" key="4">
    <source>
        <dbReference type="Proteomes" id="UP001433638"/>
    </source>
</evidence>
<evidence type="ECO:0000313" key="3">
    <source>
        <dbReference type="EMBL" id="MEQ6290830.1"/>
    </source>
</evidence>
<sequence>MLKFNKIAILTGVALLGLAASGQTLAADIKERTLRFSFLNAKDHPQGLGAAKFAELIGKASGGKIQVKLFPSGMLGGDVQTVSALQGGTVDFTVLNAGLLASQSKEFVMFDLPFLFNSGKEADAIVDGPVGSKLLAKLNGKGLVGLGYWELGFRHVTNNVRPVVKMEDIAGLKLRVVQSPLYIEMFSVLGANPVPMPFTELYTALETKAVDGQENPEATILGTKLNEVQKYLSLTGHTYNPQVLLVSQKLWGQLSADEKALIQKAARDATLYQRKVNREATSLALTKLKATMKVNELSAAEKTRIRIKLQGVTKKFSADVGEPLMSELNSELAKLR</sequence>
<organism evidence="3 4">
    <name type="scientific">Vogesella oryzagri</name>
    <dbReference type="NCBI Taxonomy" id="3160864"/>
    <lineage>
        <taxon>Bacteria</taxon>
        <taxon>Pseudomonadati</taxon>
        <taxon>Pseudomonadota</taxon>
        <taxon>Betaproteobacteria</taxon>
        <taxon>Neisseriales</taxon>
        <taxon>Chromobacteriaceae</taxon>
        <taxon>Vogesella</taxon>
    </lineage>
</organism>
<dbReference type="Proteomes" id="UP001433638">
    <property type="component" value="Unassembled WGS sequence"/>
</dbReference>
<dbReference type="InterPro" id="IPR004682">
    <property type="entry name" value="TRAP_DctP"/>
</dbReference>
<feature type="chain" id="PRO_5046868336" evidence="2">
    <location>
        <begin position="27"/>
        <end position="336"/>
    </location>
</feature>
<feature type="signal peptide" evidence="2">
    <location>
        <begin position="1"/>
        <end position="26"/>
    </location>
</feature>
<comment type="caution">
    <text evidence="3">The sequence shown here is derived from an EMBL/GenBank/DDBJ whole genome shotgun (WGS) entry which is preliminary data.</text>
</comment>
<dbReference type="InterPro" id="IPR018389">
    <property type="entry name" value="DctP_fam"/>
</dbReference>
<name>A0ABV1M672_9NEIS</name>
<dbReference type="NCBIfam" id="NF037995">
    <property type="entry name" value="TRAP_S1"/>
    <property type="match status" value="1"/>
</dbReference>
<dbReference type="PANTHER" id="PTHR33376">
    <property type="match status" value="1"/>
</dbReference>
<dbReference type="RefSeq" id="WP_349586790.1">
    <property type="nucleotide sequence ID" value="NZ_JBEFLD010000004.1"/>
</dbReference>
<dbReference type="InterPro" id="IPR031338">
    <property type="entry name" value="KDPG/KHG_AS_2"/>
</dbReference>
<dbReference type="Gene3D" id="3.40.190.170">
    <property type="entry name" value="Bacterial extracellular solute-binding protein, family 7"/>
    <property type="match status" value="1"/>
</dbReference>